<evidence type="ECO:0000313" key="7">
    <source>
        <dbReference type="EMBL" id="TWF89997.1"/>
    </source>
</evidence>
<dbReference type="Proteomes" id="UP000317940">
    <property type="component" value="Unassembled WGS sequence"/>
</dbReference>
<dbReference type="Gene3D" id="2.80.10.50">
    <property type="match status" value="1"/>
</dbReference>
<dbReference type="Gene3D" id="3.40.50.1110">
    <property type="entry name" value="SGNH hydrolase"/>
    <property type="match status" value="1"/>
</dbReference>
<feature type="domain" description="Ricin B lectin" evidence="5">
    <location>
        <begin position="788"/>
        <end position="922"/>
    </location>
</feature>
<dbReference type="Pfam" id="PF13385">
    <property type="entry name" value="Laminin_G_3"/>
    <property type="match status" value="1"/>
</dbReference>
<dbReference type="Gene3D" id="2.60.120.260">
    <property type="entry name" value="Galactose-binding domain-like"/>
    <property type="match status" value="1"/>
</dbReference>
<dbReference type="PANTHER" id="PTHR43784:SF2">
    <property type="entry name" value="GDSL-LIKE LIPASE_ACYLHYDROLASE, PUTATIVE (AFU_ORTHOLOGUE AFUA_2G00820)-RELATED"/>
    <property type="match status" value="1"/>
</dbReference>
<dbReference type="SUPFAM" id="SSF49899">
    <property type="entry name" value="Concanavalin A-like lectins/glucanases"/>
    <property type="match status" value="1"/>
</dbReference>
<keyword evidence="7" id="KW-0430">Lectin</keyword>
<feature type="compositionally biased region" description="Low complexity" evidence="3">
    <location>
        <begin position="61"/>
        <end position="105"/>
    </location>
</feature>
<dbReference type="InterPro" id="IPR036514">
    <property type="entry name" value="SGNH_hydro_sf"/>
</dbReference>
<feature type="signal peptide" evidence="4">
    <location>
        <begin position="1"/>
        <end position="42"/>
    </location>
</feature>
<evidence type="ECO:0000256" key="1">
    <source>
        <dbReference type="ARBA" id="ARBA00022729"/>
    </source>
</evidence>
<proteinExistence type="predicted"/>
<dbReference type="CDD" id="cd00161">
    <property type="entry name" value="beta-trefoil_Ricin-like"/>
    <property type="match status" value="1"/>
</dbReference>
<dbReference type="EMBL" id="VIWT01000003">
    <property type="protein sequence ID" value="TWF89997.1"/>
    <property type="molecule type" value="Genomic_DNA"/>
</dbReference>
<keyword evidence="8" id="KW-1185">Reference proteome</keyword>
<dbReference type="SMART" id="SM00560">
    <property type="entry name" value="LamGL"/>
    <property type="match status" value="1"/>
</dbReference>
<dbReference type="SUPFAM" id="SSF52266">
    <property type="entry name" value="SGNH hydrolase"/>
    <property type="match status" value="1"/>
</dbReference>
<feature type="region of interest" description="Disordered" evidence="3">
    <location>
        <begin position="290"/>
        <end position="309"/>
    </location>
</feature>
<dbReference type="PROSITE" id="PS50231">
    <property type="entry name" value="RICIN_B_LECTIN"/>
    <property type="match status" value="1"/>
</dbReference>
<evidence type="ECO:0000256" key="3">
    <source>
        <dbReference type="SAM" id="MobiDB-lite"/>
    </source>
</evidence>
<dbReference type="CDD" id="cd23451">
    <property type="entry name" value="beta-trefoil_Ricin_laminarinase"/>
    <property type="match status" value="1"/>
</dbReference>
<protein>
    <submittedName>
        <fullName evidence="7">Ricin-type beta-trefoil lectin protein</fullName>
    </submittedName>
</protein>
<dbReference type="InterPro" id="IPR035992">
    <property type="entry name" value="Ricin_B-like_lectins"/>
</dbReference>
<comment type="caution">
    <text evidence="7">The sequence shown here is derived from an EMBL/GenBank/DDBJ whole genome shotgun (WGS) entry which is preliminary data.</text>
</comment>
<gene>
    <name evidence="7" type="ORF">FHX73_1341</name>
</gene>
<feature type="region of interest" description="Disordered" evidence="3">
    <location>
        <begin position="47"/>
        <end position="109"/>
    </location>
</feature>
<evidence type="ECO:0000256" key="2">
    <source>
        <dbReference type="ARBA" id="ARBA00023157"/>
    </source>
</evidence>
<organism evidence="7 8">
    <name type="scientific">Kitasatospora viridis</name>
    <dbReference type="NCBI Taxonomy" id="281105"/>
    <lineage>
        <taxon>Bacteria</taxon>
        <taxon>Bacillati</taxon>
        <taxon>Actinomycetota</taxon>
        <taxon>Actinomycetes</taxon>
        <taxon>Kitasatosporales</taxon>
        <taxon>Streptomycetaceae</taxon>
        <taxon>Kitasatospora</taxon>
    </lineage>
</organism>
<dbReference type="Gene3D" id="2.60.120.200">
    <property type="match status" value="1"/>
</dbReference>
<evidence type="ECO:0000259" key="6">
    <source>
        <dbReference type="SMART" id="SM00560"/>
    </source>
</evidence>
<feature type="compositionally biased region" description="Polar residues" evidence="3">
    <location>
        <begin position="598"/>
        <end position="610"/>
    </location>
</feature>
<dbReference type="Pfam" id="PF00652">
    <property type="entry name" value="Ricin_B_lectin"/>
    <property type="match status" value="1"/>
</dbReference>
<evidence type="ECO:0000259" key="5">
    <source>
        <dbReference type="SMART" id="SM00458"/>
    </source>
</evidence>
<dbReference type="OrthoDB" id="4332189at2"/>
<dbReference type="InterPro" id="IPR000772">
    <property type="entry name" value="Ricin_B_lectin"/>
</dbReference>
<dbReference type="InterPro" id="IPR013320">
    <property type="entry name" value="ConA-like_dom_sf"/>
</dbReference>
<keyword evidence="2" id="KW-1015">Disulfide bond</keyword>
<evidence type="ECO:0000256" key="4">
    <source>
        <dbReference type="SAM" id="SignalP"/>
    </source>
</evidence>
<dbReference type="SUPFAM" id="SSF50370">
    <property type="entry name" value="Ricin B-like lectins"/>
    <property type="match status" value="1"/>
</dbReference>
<dbReference type="PANTHER" id="PTHR43784">
    <property type="entry name" value="GDSL-LIKE LIPASE/ACYLHYDROLASE, PUTATIVE (AFU_ORTHOLOGUE AFUA_2G00820)-RELATED"/>
    <property type="match status" value="1"/>
</dbReference>
<dbReference type="GO" id="GO:0030246">
    <property type="term" value="F:carbohydrate binding"/>
    <property type="evidence" value="ECO:0007669"/>
    <property type="project" value="UniProtKB-KW"/>
</dbReference>
<dbReference type="InterPro" id="IPR053140">
    <property type="entry name" value="GDSL_Rv0518-like"/>
</dbReference>
<dbReference type="RefSeq" id="WP_145909250.1">
    <property type="nucleotide sequence ID" value="NZ_BAAAMZ010000001.1"/>
</dbReference>
<feature type="chain" id="PRO_5021763678" evidence="4">
    <location>
        <begin position="43"/>
        <end position="1959"/>
    </location>
</feature>
<dbReference type="SMART" id="SM00458">
    <property type="entry name" value="RICIN"/>
    <property type="match status" value="1"/>
</dbReference>
<name>A0A561TSC8_9ACTN</name>
<dbReference type="InterPro" id="IPR006558">
    <property type="entry name" value="LamG-like"/>
</dbReference>
<feature type="region of interest" description="Disordered" evidence="3">
    <location>
        <begin position="598"/>
        <end position="618"/>
    </location>
</feature>
<reference evidence="7 8" key="1">
    <citation type="submission" date="2019-06" db="EMBL/GenBank/DDBJ databases">
        <title>Sequencing the genomes of 1000 actinobacteria strains.</title>
        <authorList>
            <person name="Klenk H.-P."/>
        </authorList>
    </citation>
    <scope>NUCLEOTIDE SEQUENCE [LARGE SCALE GENOMIC DNA]</scope>
    <source>
        <strain evidence="7 8">DSM 44826</strain>
    </source>
</reference>
<sequence length="1959" mass="198886">MRQTRSAGPLRRPSPRTWLLKAVVAATSVIAALAVQVPVASAAATAPHASPSATPSPAPSPTAATTTTTTTSAPAKQAPAQQSSSQPASASATAEATASAKAKATGKPVEVAPLTTETVQVMANPSGTFTATSNLRPVRVRKNGTWTPIDSTLTRNADGSYSPKASLLAMSFSPGGTGPAITVADPTGKHALALSWPTALPAPRVSGNAAVYADVLPGVDLRLAASGDAYTEVLIVHDAQAAANPALASLTMHVHGTGLTLKAGPDGTLSATDASGHPVMSAPQSIMWDSRADSRAGPAPTADDPGSGVVTPLSVSVAPSAAPKAAAGTVGGASADDAELTVAAPAAALTGKGVVFPLYLDPGAQLGQLNWDEVDNQGHFWWDDSTLDVRVGYCDDPTCPSPNPTMRSYFEMDTNYLAKGNGTHATVLGANFYITQTWNAPFNCVAEPVDLWSAGPIGSGNTSWPGEAINNLASVSSGAGHDCPSASLNFNSPGLTSFMQQAANDWWPNTTFGLVADNESDPMQWKRFDNSSPALSVTYDYPPNTPGGLRVSDQIDCAGTIYTPDAQPTMYATATDNNPQPQNVNYWFEMWPAGGSSRDSWNTSPVTRASGQEGGWQENMTSDMGVGNDQFQVRDDNGPLSSGWSPFFNFHTVHEDLSGVHPTVFSYDFPQDAAGNALWGAPQGLGRFEIGNGGNANVAGFQYSYDNNAFPAPPTCGNGVAGSTSGAVGATGGSGTGGAILPTPPGGALAFGHHTLYVRGYDVVGNPTGVTAYQFLLSQSGASATAHLPVTSSLSNAALGKCLDDPNNKGAAGDIAQIWDCNNALAQEWSLNSNGTVTHNGLCLDVIGGPSATANGTKVQLYTCNGWANQQWQVAQDSTGNWILRNPNSGRCLDDSLGSKTDGQQFQIWDCNNTDHQTWGFDLNPYRYGGADALTAGGVTATGTRSGSSLSAQNQICDAGGKGCFSGGQQLWWYGAGPGGGSYVTVPFTVAGEADYALSARLTSAPDYGQYEFAVDGTPLDPTVVGLAQAVDQNGKPYGRYDAYRAAGCCGINDVSLGGLHLTGGRHTLTITIVGTSGAAGAYGLGLDYFSAAQYANATAASFSASLNNHGITDDAAPATGDLDFGPAAPGDVGGVGAGDSLSKQTLAAANLAPGTAFTLDGINFTMPTANGAGNDNTVATGQTITLDPSQQIRANAIGLLVAGTNGGTAQTTATVNYAGGQAAEAPDVPKFPSVGDWCSGPAASAAYTLAYRNDPHGKDTSGTCNSPKLYLVVLPVHPMNNLASITLPYVGSGFTPGAASAALHVLAIGVRPAAAANLTKSADASAGNHPLTMSGNVGFDGYAKGKQGAAVFDGAGGSAATSGPVLDTTKSFSVSAWANLQQLGSANQTFAVQQGSTASGFSLDYVGSSGHWQFGRPNADTMNSSHVQAVSNAAATTGWHHLVGTWDATSGTMRLYVDGVAQNSTATDTTPFAANGPLVIGRGYWNGTPTNFVNGEVTDVQAYQRVLSPADVGALYSGPVTNDLTGSTGPATGWWQLQDFGRNWTGAWAAEPTAAAPSTTKPLAGMTIRQIVHPSDLGFGQVQTLVNGTPGTEAPVPVQTRIRLTNRFSTTPVTIDAASIAAQTGTAGTVGGAATGAATALTFDGKASVTIDPGAEAVSDAVRLPDTSTGTGNLAVSLTLAAGTGTPPAAAQLTDPAYPVYVASGNQSADTGTAGTWSTDPSLTGRYWLSGVDVTDVNDPNVAQTAGSQPGTIAVLGDQVSGAGSPATWVDALGKDPNAVSLPSPNPGGFVNLSSAGATTASAVARFGAAPNATVLDEPNLRAVVVTLGINDLTSGECATASSACAATVEQNLQKLVSTLTPYGIENYSGPDGTAPVHVYLATVPDQASLTPTQEAQRTKLNTCIKGGACDYTGLIGNTGYVDLDAAVTAAGPGASRAAINSAITAKFDANASLINTW</sequence>
<evidence type="ECO:0000313" key="8">
    <source>
        <dbReference type="Proteomes" id="UP000317940"/>
    </source>
</evidence>
<feature type="domain" description="LamG-like jellyroll fold" evidence="6">
    <location>
        <begin position="1371"/>
        <end position="1511"/>
    </location>
</feature>
<accession>A0A561TSC8</accession>
<keyword evidence="1 4" id="KW-0732">Signal</keyword>